<organism evidence="1 2">
    <name type="scientific">Streptomyces lannensis</name>
    <dbReference type="NCBI Taxonomy" id="766498"/>
    <lineage>
        <taxon>Bacteria</taxon>
        <taxon>Bacillati</taxon>
        <taxon>Actinomycetota</taxon>
        <taxon>Actinomycetes</taxon>
        <taxon>Kitasatosporales</taxon>
        <taxon>Streptomycetaceae</taxon>
        <taxon>Streptomyces</taxon>
    </lineage>
</organism>
<accession>A0ABP7LEN8</accession>
<gene>
    <name evidence="1" type="ORF">GCM10022207_78140</name>
</gene>
<name>A0ABP7LEN8_9ACTN</name>
<dbReference type="Proteomes" id="UP001501563">
    <property type="component" value="Unassembled WGS sequence"/>
</dbReference>
<dbReference type="EMBL" id="BAAAZA010000039">
    <property type="protein sequence ID" value="GAA3898166.1"/>
    <property type="molecule type" value="Genomic_DNA"/>
</dbReference>
<keyword evidence="2" id="KW-1185">Reference proteome</keyword>
<evidence type="ECO:0000313" key="2">
    <source>
        <dbReference type="Proteomes" id="UP001501563"/>
    </source>
</evidence>
<dbReference type="Pfam" id="PF20120">
    <property type="entry name" value="DUF6510"/>
    <property type="match status" value="1"/>
</dbReference>
<evidence type="ECO:0000313" key="1">
    <source>
        <dbReference type="EMBL" id="GAA3898166.1"/>
    </source>
</evidence>
<comment type="caution">
    <text evidence="1">The sequence shown here is derived from an EMBL/GenBank/DDBJ whole genome shotgun (WGS) entry which is preliminary data.</text>
</comment>
<proteinExistence type="predicted"/>
<dbReference type="InterPro" id="IPR045423">
    <property type="entry name" value="DUF6510"/>
</dbReference>
<reference evidence="2" key="1">
    <citation type="journal article" date="2019" name="Int. J. Syst. Evol. Microbiol.">
        <title>The Global Catalogue of Microorganisms (GCM) 10K type strain sequencing project: providing services to taxonomists for standard genome sequencing and annotation.</title>
        <authorList>
            <consortium name="The Broad Institute Genomics Platform"/>
            <consortium name="The Broad Institute Genome Sequencing Center for Infectious Disease"/>
            <person name="Wu L."/>
            <person name="Ma J."/>
        </authorList>
    </citation>
    <scope>NUCLEOTIDE SEQUENCE [LARGE SCALE GENOMIC DNA]</scope>
    <source>
        <strain evidence="2">JCM 16578</strain>
    </source>
</reference>
<protein>
    <submittedName>
        <fullName evidence="1">Uncharacterized protein</fullName>
    </submittedName>
</protein>
<sequence length="102" mass="10584">MAPVEASGPNMGDAYTGYVDGNALAGPLSEVFAVDVTAAMSRCANCGCTGPLARLHLYKHAPGLVARCQQCGNVMLRTTRTRDAVWLDMSGVASLAIPLGET</sequence>